<dbReference type="PANTHER" id="PTHR23074:SF78">
    <property type="entry name" value="KATANIN P60 ATPASE-CONTAINING SUBUNIT A-LIKE 2"/>
    <property type="match status" value="1"/>
</dbReference>
<dbReference type="InterPro" id="IPR003960">
    <property type="entry name" value="ATPase_AAA_CS"/>
</dbReference>
<evidence type="ECO:0000256" key="8">
    <source>
        <dbReference type="RuleBase" id="RU003651"/>
    </source>
</evidence>
<dbReference type="AlphaFoldDB" id="K0TPA9"/>
<feature type="region of interest" description="Disordered" evidence="9">
    <location>
        <begin position="37"/>
        <end position="69"/>
    </location>
</feature>
<dbReference type="EMBL" id="AGNL01000426">
    <property type="protein sequence ID" value="EJK77776.1"/>
    <property type="molecule type" value="Genomic_DNA"/>
</dbReference>
<keyword evidence="5 8" id="KW-0067">ATP-binding</keyword>
<dbReference type="Pfam" id="PF17862">
    <property type="entry name" value="AAA_lid_3"/>
    <property type="match status" value="1"/>
</dbReference>
<organism evidence="11 12">
    <name type="scientific">Thalassiosira oceanica</name>
    <name type="common">Marine diatom</name>
    <dbReference type="NCBI Taxonomy" id="159749"/>
    <lineage>
        <taxon>Eukaryota</taxon>
        <taxon>Sar</taxon>
        <taxon>Stramenopiles</taxon>
        <taxon>Ochrophyta</taxon>
        <taxon>Bacillariophyta</taxon>
        <taxon>Coscinodiscophyceae</taxon>
        <taxon>Thalassiosirophycidae</taxon>
        <taxon>Thalassiosirales</taxon>
        <taxon>Thalassiosiraceae</taxon>
        <taxon>Thalassiosira</taxon>
    </lineage>
</organism>
<evidence type="ECO:0000256" key="4">
    <source>
        <dbReference type="ARBA" id="ARBA00022741"/>
    </source>
</evidence>
<dbReference type="InterPro" id="IPR041569">
    <property type="entry name" value="AAA_lid_3"/>
</dbReference>
<dbReference type="OrthoDB" id="191529at2759"/>
<dbReference type="Pfam" id="PF00004">
    <property type="entry name" value="AAA"/>
    <property type="match status" value="1"/>
</dbReference>
<evidence type="ECO:0000256" key="7">
    <source>
        <dbReference type="ARBA" id="ARBA00023235"/>
    </source>
</evidence>
<sequence length="286" mass="31549">MRRVLTLPSGKTLLAKAVATESKATFFNVSASSLVSKVSGEKPMPASPSVTSSLSSSSRPPSPRHRKYRGESEKLVRVLFSLARHYAPSIIFFDEIDSIMSHRGGGGSGFAGDGSEHEGSRRMKTEILTNMDGLNSNNGGVFLLAATNLPWDLDTSFLRRMEKQIHVRMPSADARKMMIRAHLEEFSPLFGKDEVLSRCATATDGFSGSDIRLVCKEAAMRPLRRMLNQLQALGHGDQNMSLLLKRNPVTLDDYSDARRSMQPTSNSRLASQIDAWGDRRERFGAD</sequence>
<evidence type="ECO:0000256" key="5">
    <source>
        <dbReference type="ARBA" id="ARBA00022840"/>
    </source>
</evidence>
<evidence type="ECO:0000256" key="3">
    <source>
        <dbReference type="ARBA" id="ARBA00022701"/>
    </source>
</evidence>
<evidence type="ECO:0000313" key="12">
    <source>
        <dbReference type="Proteomes" id="UP000266841"/>
    </source>
</evidence>
<dbReference type="InterPro" id="IPR003593">
    <property type="entry name" value="AAA+_ATPase"/>
</dbReference>
<evidence type="ECO:0000256" key="9">
    <source>
        <dbReference type="SAM" id="MobiDB-lite"/>
    </source>
</evidence>
<comment type="similarity">
    <text evidence="8">Belongs to the AAA ATPase family.</text>
</comment>
<dbReference type="PROSITE" id="PS00674">
    <property type="entry name" value="AAA"/>
    <property type="match status" value="1"/>
</dbReference>
<keyword evidence="4 8" id="KW-0547">Nucleotide-binding</keyword>
<feature type="domain" description="AAA+ ATPase" evidence="10">
    <location>
        <begin position="3"/>
        <end position="173"/>
    </location>
</feature>
<dbReference type="SUPFAM" id="SSF52540">
    <property type="entry name" value="P-loop containing nucleoside triphosphate hydrolases"/>
    <property type="match status" value="1"/>
</dbReference>
<accession>K0TPA9</accession>
<gene>
    <name evidence="11" type="ORF">THAOC_00371</name>
</gene>
<dbReference type="OMA" id="GIWINIE"/>
<evidence type="ECO:0000256" key="6">
    <source>
        <dbReference type="ARBA" id="ARBA00023212"/>
    </source>
</evidence>
<dbReference type="InterPro" id="IPR050304">
    <property type="entry name" value="MT-severing_AAA_ATPase"/>
</dbReference>
<protein>
    <recommendedName>
        <fullName evidence="10">AAA+ ATPase domain-containing protein</fullName>
    </recommendedName>
</protein>
<dbReference type="GO" id="GO:0005524">
    <property type="term" value="F:ATP binding"/>
    <property type="evidence" value="ECO:0007669"/>
    <property type="project" value="UniProtKB-KW"/>
</dbReference>
<dbReference type="GO" id="GO:0016887">
    <property type="term" value="F:ATP hydrolysis activity"/>
    <property type="evidence" value="ECO:0007669"/>
    <property type="project" value="InterPro"/>
</dbReference>
<dbReference type="PANTHER" id="PTHR23074">
    <property type="entry name" value="AAA DOMAIN-CONTAINING"/>
    <property type="match status" value="1"/>
</dbReference>
<keyword evidence="6" id="KW-0206">Cytoskeleton</keyword>
<keyword evidence="3" id="KW-0493">Microtubule</keyword>
<feature type="compositionally biased region" description="Low complexity" evidence="9">
    <location>
        <begin position="47"/>
        <end position="59"/>
    </location>
</feature>
<keyword evidence="2" id="KW-0963">Cytoplasm</keyword>
<comment type="caution">
    <text evidence="11">The sequence shown here is derived from an EMBL/GenBank/DDBJ whole genome shotgun (WGS) entry which is preliminary data.</text>
</comment>
<dbReference type="SMART" id="SM00382">
    <property type="entry name" value="AAA"/>
    <property type="match status" value="1"/>
</dbReference>
<evidence type="ECO:0000259" key="10">
    <source>
        <dbReference type="SMART" id="SM00382"/>
    </source>
</evidence>
<proteinExistence type="inferred from homology"/>
<evidence type="ECO:0000256" key="2">
    <source>
        <dbReference type="ARBA" id="ARBA00022490"/>
    </source>
</evidence>
<dbReference type="Gene3D" id="3.40.50.300">
    <property type="entry name" value="P-loop containing nucleotide triphosphate hydrolases"/>
    <property type="match status" value="2"/>
</dbReference>
<keyword evidence="12" id="KW-1185">Reference proteome</keyword>
<keyword evidence="7" id="KW-0413">Isomerase</keyword>
<dbReference type="eggNOG" id="KOG0738">
    <property type="taxonomic scope" value="Eukaryota"/>
</dbReference>
<dbReference type="InterPro" id="IPR027417">
    <property type="entry name" value="P-loop_NTPase"/>
</dbReference>
<dbReference type="Gene3D" id="1.10.8.60">
    <property type="match status" value="1"/>
</dbReference>
<reference evidence="11 12" key="1">
    <citation type="journal article" date="2012" name="Genome Biol.">
        <title>Genome and low-iron response of an oceanic diatom adapted to chronic iron limitation.</title>
        <authorList>
            <person name="Lommer M."/>
            <person name="Specht M."/>
            <person name="Roy A.S."/>
            <person name="Kraemer L."/>
            <person name="Andreson R."/>
            <person name="Gutowska M.A."/>
            <person name="Wolf J."/>
            <person name="Bergner S.V."/>
            <person name="Schilhabel M.B."/>
            <person name="Klostermeier U.C."/>
            <person name="Beiko R.G."/>
            <person name="Rosenstiel P."/>
            <person name="Hippler M."/>
            <person name="Laroche J."/>
        </authorList>
    </citation>
    <scope>NUCLEOTIDE SEQUENCE [LARGE SCALE GENOMIC DNA]</scope>
    <source>
        <strain evidence="11 12">CCMP1005</strain>
    </source>
</reference>
<name>K0TPA9_THAOC</name>
<dbReference type="InterPro" id="IPR003959">
    <property type="entry name" value="ATPase_AAA_core"/>
</dbReference>
<evidence type="ECO:0000256" key="1">
    <source>
        <dbReference type="ARBA" id="ARBA00004647"/>
    </source>
</evidence>
<dbReference type="Proteomes" id="UP000266841">
    <property type="component" value="Unassembled WGS sequence"/>
</dbReference>
<comment type="subcellular location">
    <subcellularLocation>
        <location evidence="1">Cytoplasm</location>
        <location evidence="1">Cytoskeleton</location>
        <location evidence="1">Spindle pole</location>
    </subcellularLocation>
</comment>
<evidence type="ECO:0000313" key="11">
    <source>
        <dbReference type="EMBL" id="EJK77776.1"/>
    </source>
</evidence>